<dbReference type="STRING" id="1776334.APZ16_05570"/>
<evidence type="ECO:0000256" key="4">
    <source>
        <dbReference type="ARBA" id="ARBA00022837"/>
    </source>
</evidence>
<comment type="caution">
    <text evidence="7">The sequence shown here is derived from an EMBL/GenBank/DDBJ whole genome shotgun (WGS) entry which is preliminary data.</text>
</comment>
<dbReference type="Pfam" id="PF01951">
    <property type="entry name" value="Archease"/>
    <property type="match status" value="1"/>
</dbReference>
<proteinExistence type="inferred from homology"/>
<dbReference type="GO" id="GO:0005509">
    <property type="term" value="F:calcium ion binding"/>
    <property type="evidence" value="ECO:0007669"/>
    <property type="project" value="UniProtKB-UniRule"/>
</dbReference>
<dbReference type="InterPro" id="IPR002804">
    <property type="entry name" value="Archease"/>
</dbReference>
<dbReference type="GO" id="GO:0006388">
    <property type="term" value="P:tRNA splicing, via endonucleolytic cleavage and ligation"/>
    <property type="evidence" value="ECO:0007669"/>
    <property type="project" value="UniProtKB-UniRule"/>
</dbReference>
<dbReference type="Gene3D" id="3.55.10.10">
    <property type="entry name" value="Archease domain"/>
    <property type="match status" value="1"/>
</dbReference>
<feature type="domain" description="Archease" evidence="6">
    <location>
        <begin position="4"/>
        <end position="141"/>
    </location>
</feature>
<evidence type="ECO:0000256" key="2">
    <source>
        <dbReference type="ARBA" id="ARBA00022694"/>
    </source>
</evidence>
<keyword evidence="4 5" id="KW-0106">Calcium</keyword>
<dbReference type="InterPro" id="IPR022952">
    <property type="entry name" value="Archease_arc"/>
</dbReference>
<keyword evidence="3 5" id="KW-0479">Metal-binding</keyword>
<dbReference type="PANTHER" id="PTHR12682:SF11">
    <property type="entry name" value="PROTEIN ARCHEASE"/>
    <property type="match status" value="1"/>
</dbReference>
<name>A0A147JUA3_HADYE</name>
<comment type="function">
    <text evidence="5">Activates the tRNA-splicing ligase complex by facilitating the enzymatic turnover of catalytic subunit RtcB. Acts by promoting the guanylylation of RtcB, a key intermediate step in tRNA ligation. Can also alter the NTP specificity of RtcB such that ATP, dGTP or ITP is used efficiently.</text>
</comment>
<dbReference type="Proteomes" id="UP000074294">
    <property type="component" value="Unassembled WGS sequence"/>
</dbReference>
<feature type="binding site" evidence="5">
    <location>
        <position position="141"/>
    </location>
    <ligand>
        <name>Ca(2+)</name>
        <dbReference type="ChEBI" id="CHEBI:29108"/>
    </ligand>
</feature>
<reference evidence="7 8" key="1">
    <citation type="journal article" date="2016" name="Nat. Microbiol.">
        <title>Genomic inference of the metabolism of cosmopolitan subsurface Archaea, Hadesarchaea.</title>
        <authorList>
            <person name="Baker B.J."/>
            <person name="Saw J.H."/>
            <person name="Lind A.E."/>
            <person name="Lazar C.S."/>
            <person name="Hinrichs K.-U."/>
            <person name="Teske A.P."/>
            <person name="Ettema T.J."/>
        </authorList>
    </citation>
    <scope>NUCLEOTIDE SEQUENCE [LARGE SCALE GENOMIC DNA]</scope>
</reference>
<dbReference type="AlphaFoldDB" id="A0A147JUA3"/>
<feature type="binding site" evidence="5">
    <location>
        <position position="12"/>
    </location>
    <ligand>
        <name>Ca(2+)</name>
        <dbReference type="ChEBI" id="CHEBI:29108"/>
    </ligand>
</feature>
<dbReference type="InterPro" id="IPR036820">
    <property type="entry name" value="Archease_dom_sf"/>
</dbReference>
<evidence type="ECO:0000256" key="5">
    <source>
        <dbReference type="HAMAP-Rule" id="MF_01222"/>
    </source>
</evidence>
<dbReference type="SUPFAM" id="SSF69819">
    <property type="entry name" value="MTH1598-like"/>
    <property type="match status" value="1"/>
</dbReference>
<evidence type="ECO:0000256" key="1">
    <source>
        <dbReference type="ARBA" id="ARBA00007963"/>
    </source>
</evidence>
<dbReference type="HAMAP" id="MF_01222">
    <property type="entry name" value="Archease_arch"/>
    <property type="match status" value="1"/>
</dbReference>
<evidence type="ECO:0000313" key="8">
    <source>
        <dbReference type="Proteomes" id="UP000074294"/>
    </source>
</evidence>
<comment type="similarity">
    <text evidence="1 5">Belongs to the archease family.</text>
</comment>
<dbReference type="PANTHER" id="PTHR12682">
    <property type="entry name" value="ARCHEASE"/>
    <property type="match status" value="1"/>
</dbReference>
<keyword evidence="2 5" id="KW-0819">tRNA processing</keyword>
<dbReference type="EMBL" id="LQMQ01000049">
    <property type="protein sequence ID" value="KUO40085.1"/>
    <property type="molecule type" value="Genomic_DNA"/>
</dbReference>
<protein>
    <recommendedName>
        <fullName evidence="5">Protein archease</fullName>
    </recommendedName>
</protein>
<feature type="binding site" evidence="5">
    <location>
        <position position="140"/>
    </location>
    <ligand>
        <name>Ca(2+)</name>
        <dbReference type="ChEBI" id="CHEBI:29108"/>
    </ligand>
</feature>
<evidence type="ECO:0000256" key="3">
    <source>
        <dbReference type="ARBA" id="ARBA00022723"/>
    </source>
</evidence>
<dbReference type="NCBIfam" id="NF001617">
    <property type="entry name" value="PRK00407.1"/>
    <property type="match status" value="1"/>
</dbReference>
<organism evidence="7 8">
    <name type="scientific">Hadarchaeum yellowstonense</name>
    <dbReference type="NCBI Taxonomy" id="1776334"/>
    <lineage>
        <taxon>Archaea</taxon>
        <taxon>Methanobacteriati</taxon>
        <taxon>Candidatus Hadarchaeota</taxon>
        <taxon>Candidatus Hadarchaeia</taxon>
        <taxon>Candidatus Hadarchaeales</taxon>
        <taxon>Candidatus Hadarchaeaceae</taxon>
        <taxon>Candidatus Hadarchaeum</taxon>
    </lineage>
</organism>
<gene>
    <name evidence="7" type="ORF">APZ16_05570</name>
</gene>
<evidence type="ECO:0000259" key="6">
    <source>
        <dbReference type="Pfam" id="PF01951"/>
    </source>
</evidence>
<dbReference type="InterPro" id="IPR023572">
    <property type="entry name" value="Archease_dom"/>
</dbReference>
<accession>A0A147JUA3</accession>
<sequence length="141" mass="16282">MKKFEWIEHPSDIGFRAYGYDLSEAFENAALALFEIMVDTGKVEPRQQVDVELEAEDEGALLYDWLDRLIYLHDSRNLVFSKFAVKIERTAGGFRLSGRAWGETFDPAKHPERTAVKAMTYHQMKIEQRESGSYVQAFVDI</sequence>
<evidence type="ECO:0000313" key="7">
    <source>
        <dbReference type="EMBL" id="KUO40085.1"/>
    </source>
</evidence>